<dbReference type="EMBL" id="SNRW01010579">
    <property type="protein sequence ID" value="KAA6376359.1"/>
    <property type="molecule type" value="Genomic_DNA"/>
</dbReference>
<evidence type="ECO:0008006" key="3">
    <source>
        <dbReference type="Google" id="ProtNLM"/>
    </source>
</evidence>
<evidence type="ECO:0000313" key="2">
    <source>
        <dbReference type="Proteomes" id="UP000324800"/>
    </source>
</evidence>
<dbReference type="Proteomes" id="UP000324800">
    <property type="component" value="Unassembled WGS sequence"/>
</dbReference>
<dbReference type="CDD" id="cd09275">
    <property type="entry name" value="RNase_HI_RT_DIRS1"/>
    <property type="match status" value="1"/>
</dbReference>
<sequence>MRINWGFLDNLEWNLRIMGQLIQSLNVVEQNENSIPEIVIGRRIGLNRSDTKGTRVESYLISKHNQQGQLKHQSETKKINAERHLLEKKRIQDNQSIKATIQILEACLTTDTSKQGWGASHLINSTQQEILFHGNWTDNWRLTSSNQQETAAILIEKRCSQLYLQQSNVRALKVQTESSTTAYNINRNAADLLQRKLTNRILDESKILQLQVSAIHISGKTNTVADSLSMFISSEDYKIDQDFLENALFQLLMHHSINMFANRKNRKCRRFVKIKPELRAENHDGLAISWQGELPFLHSPIPIIPSVHLKAKIGENLS</sequence>
<evidence type="ECO:0000313" key="1">
    <source>
        <dbReference type="EMBL" id="KAA6376359.1"/>
    </source>
</evidence>
<reference evidence="1 2" key="1">
    <citation type="submission" date="2019-03" db="EMBL/GenBank/DDBJ databases">
        <title>Single cell metagenomics reveals metabolic interactions within the superorganism composed of flagellate Streblomastix strix and complex community of Bacteroidetes bacteria on its surface.</title>
        <authorList>
            <person name="Treitli S.C."/>
            <person name="Kolisko M."/>
            <person name="Husnik F."/>
            <person name="Keeling P."/>
            <person name="Hampl V."/>
        </authorList>
    </citation>
    <scope>NUCLEOTIDE SEQUENCE [LARGE SCALE GENOMIC DNA]</scope>
    <source>
        <strain evidence="1">ST1C</strain>
    </source>
</reference>
<comment type="caution">
    <text evidence="1">The sequence shown here is derived from an EMBL/GenBank/DDBJ whole genome shotgun (WGS) entry which is preliminary data.</text>
</comment>
<name>A0A5J4V0V8_9EUKA</name>
<proteinExistence type="predicted"/>
<dbReference type="AlphaFoldDB" id="A0A5J4V0V8"/>
<protein>
    <recommendedName>
        <fullName evidence="3">Reverse transcriptase RNase H-like domain-containing protein</fullName>
    </recommendedName>
</protein>
<dbReference type="PANTHER" id="PTHR33050">
    <property type="entry name" value="REVERSE TRANSCRIPTASE DOMAIN-CONTAINING PROTEIN"/>
    <property type="match status" value="1"/>
</dbReference>
<organism evidence="1 2">
    <name type="scientific">Streblomastix strix</name>
    <dbReference type="NCBI Taxonomy" id="222440"/>
    <lineage>
        <taxon>Eukaryota</taxon>
        <taxon>Metamonada</taxon>
        <taxon>Preaxostyla</taxon>
        <taxon>Oxymonadida</taxon>
        <taxon>Streblomastigidae</taxon>
        <taxon>Streblomastix</taxon>
    </lineage>
</organism>
<accession>A0A5J4V0V8</accession>
<dbReference type="PANTHER" id="PTHR33050:SF7">
    <property type="entry name" value="RIBONUCLEASE H"/>
    <property type="match status" value="1"/>
</dbReference>
<gene>
    <name evidence="1" type="ORF">EZS28_028113</name>
</gene>
<dbReference type="InterPro" id="IPR052055">
    <property type="entry name" value="Hepadnavirus_pol/RT"/>
</dbReference>